<dbReference type="InterPro" id="IPR047296">
    <property type="entry name" value="GIY-YIG_UvrC_Cho"/>
</dbReference>
<dbReference type="Pfam" id="PF14520">
    <property type="entry name" value="HHH_5"/>
    <property type="match status" value="1"/>
</dbReference>
<keyword evidence="11" id="KW-0378">Hydrolase</keyword>
<comment type="similarity">
    <text evidence="7">Belongs to the UvrC family.</text>
</comment>
<dbReference type="Pfam" id="PF02151">
    <property type="entry name" value="UVR"/>
    <property type="match status" value="1"/>
</dbReference>
<dbReference type="SUPFAM" id="SSF46600">
    <property type="entry name" value="C-terminal UvrC-binding domain of UvrB"/>
    <property type="match status" value="1"/>
</dbReference>
<dbReference type="InterPro" id="IPR010994">
    <property type="entry name" value="RuvA_2-like"/>
</dbReference>
<comment type="function">
    <text evidence="7">The UvrABC repair system catalyzes the recognition and processing of DNA lesions. UvrC both incises the 5' and 3' sides of the lesion. The N-terminal half is responsible for the 3' incision and the C-terminal half is responsible for the 5' incision.</text>
</comment>
<feature type="domain" description="GIY-YIG" evidence="9">
    <location>
        <begin position="31"/>
        <end position="110"/>
    </location>
</feature>
<dbReference type="GO" id="GO:0003677">
    <property type="term" value="F:DNA binding"/>
    <property type="evidence" value="ECO:0007669"/>
    <property type="project" value="UniProtKB-UniRule"/>
</dbReference>
<dbReference type="FunFam" id="3.40.1440.10:FF:000001">
    <property type="entry name" value="UvrABC system protein C"/>
    <property type="match status" value="1"/>
</dbReference>
<evidence type="ECO:0000259" key="9">
    <source>
        <dbReference type="PROSITE" id="PS50164"/>
    </source>
</evidence>
<dbReference type="STRING" id="626523.GCWU000342_01664"/>
<dbReference type="Gene3D" id="3.40.1440.10">
    <property type="entry name" value="GIY-YIG endonuclease"/>
    <property type="match status" value="1"/>
</dbReference>
<dbReference type="SUPFAM" id="SSF82771">
    <property type="entry name" value="GIY-YIG endonuclease"/>
    <property type="match status" value="1"/>
</dbReference>
<evidence type="ECO:0000256" key="4">
    <source>
        <dbReference type="ARBA" id="ARBA00022881"/>
    </source>
</evidence>
<dbReference type="PROSITE" id="PS50151">
    <property type="entry name" value="UVR"/>
    <property type="match status" value="1"/>
</dbReference>
<dbReference type="InterPro" id="IPR001162">
    <property type="entry name" value="UvrC_RNase_H_dom"/>
</dbReference>
<dbReference type="CDD" id="cd10434">
    <property type="entry name" value="GIY-YIG_UvrC_Cho"/>
    <property type="match status" value="1"/>
</dbReference>
<dbReference type="InterPro" id="IPR036876">
    <property type="entry name" value="UVR_dom_sf"/>
</dbReference>
<dbReference type="NCBIfam" id="NF001824">
    <property type="entry name" value="PRK00558.1-5"/>
    <property type="match status" value="1"/>
</dbReference>
<dbReference type="InterPro" id="IPR038476">
    <property type="entry name" value="UvrC_RNase_H_dom_sf"/>
</dbReference>
<dbReference type="GO" id="GO:0006289">
    <property type="term" value="P:nucleotide-excision repair"/>
    <property type="evidence" value="ECO:0007669"/>
    <property type="project" value="UniProtKB-UniRule"/>
</dbReference>
<dbReference type="SMART" id="SM00465">
    <property type="entry name" value="GIYc"/>
    <property type="match status" value="1"/>
</dbReference>
<evidence type="ECO:0000256" key="3">
    <source>
        <dbReference type="ARBA" id="ARBA00022769"/>
    </source>
</evidence>
<dbReference type="PANTHER" id="PTHR30562">
    <property type="entry name" value="UVRC/OXIDOREDUCTASE"/>
    <property type="match status" value="1"/>
</dbReference>
<dbReference type="Gene3D" id="3.30.420.340">
    <property type="entry name" value="UvrC, RNAse H endonuclease domain"/>
    <property type="match status" value="1"/>
</dbReference>
<keyword evidence="3 7" id="KW-0228">DNA excision</keyword>
<evidence type="ECO:0000256" key="5">
    <source>
        <dbReference type="ARBA" id="ARBA00023204"/>
    </source>
</evidence>
<dbReference type="Pfam" id="PF01541">
    <property type="entry name" value="GIY-YIG"/>
    <property type="match status" value="1"/>
</dbReference>
<evidence type="ECO:0000256" key="2">
    <source>
        <dbReference type="ARBA" id="ARBA00022763"/>
    </source>
</evidence>
<evidence type="ECO:0000256" key="6">
    <source>
        <dbReference type="ARBA" id="ARBA00023236"/>
    </source>
</evidence>
<proteinExistence type="inferred from homology"/>
<dbReference type="GO" id="GO:0009432">
    <property type="term" value="P:SOS response"/>
    <property type="evidence" value="ECO:0007669"/>
    <property type="project" value="UniProtKB-UniRule"/>
</dbReference>
<name>C4GCH0_9FIRM</name>
<dbReference type="PROSITE" id="PS50165">
    <property type="entry name" value="UVRC"/>
    <property type="match status" value="1"/>
</dbReference>
<sequence length="638" mass="73559">MLAARAFHRMGGVDMASTDFILEEELKKLPDAPGVYIMHDATDQIIYVGKAVSLTKRVHQYFQASHDEGVKKRQMVERISWFEYIVTDSELEALVLENNLIKEHRPKYNTLLRDDKTYPYIKVTLQEAYPRILFVRRVKKDGAKYYGPFSSAEATHQTIELVQKLYRIRTCNRRLPENIGKDRPCLNYHMKQCDAPCDGKISQEDYMEHVHDALRFLDGDTGTVSRELTARMNDAAAAMDFERAAEYRDLLKAIEHTAQRQKITRYDEEDLDVIAAAVEGEDAVVSVFYIRAGKMIGRDHFAVNVRADEGEKEVLGAFVHQFYAGTPFIPREICLPIEIDDSRLTQDWLSDKQGQRVYLRYPRRGKNARLMDLAAKNAQMIMNRDQEKIKRQEGRTIGAMRQIAQLLGLERVERMEAYDISHIMGFATVGSMVVFERGRAKRSDYRKFRLKTIEGPDDYASMREVLTRRFRHGMEEKEKLREKQMDEKLGAFTKFPDILMMDGGKGQVHIAEEVLRELKLDIPVAGMVKDDHHNTRGIYFHDRELPIDKSSEGFQLISRLQDEAHRFAISYHKSLRSAAQVHSFLDDIPGIGPARRKALMRRFDDAQAMAAESVEDLAASDGMNRTSAQAVWDFLHRH</sequence>
<dbReference type="InterPro" id="IPR001943">
    <property type="entry name" value="UVR_dom"/>
</dbReference>
<dbReference type="AlphaFoldDB" id="C4GCH0"/>
<dbReference type="EMBL" id="ACIP02000004">
    <property type="protein sequence ID" value="EEP27670.1"/>
    <property type="molecule type" value="Genomic_DNA"/>
</dbReference>
<dbReference type="NCBIfam" id="TIGR00194">
    <property type="entry name" value="uvrC"/>
    <property type="match status" value="1"/>
</dbReference>
<keyword evidence="4 7" id="KW-0267">Excision nuclease</keyword>
<evidence type="ECO:0000313" key="12">
    <source>
        <dbReference type="Proteomes" id="UP000003494"/>
    </source>
</evidence>
<comment type="subunit">
    <text evidence="7">Interacts with UvrB in an incision complex.</text>
</comment>
<dbReference type="PROSITE" id="PS50164">
    <property type="entry name" value="GIY_YIG"/>
    <property type="match status" value="1"/>
</dbReference>
<evidence type="ECO:0000313" key="11">
    <source>
        <dbReference type="EMBL" id="EEP27670.1"/>
    </source>
</evidence>
<feature type="domain" description="UvrC family homology region profile" evidence="10">
    <location>
        <begin position="273"/>
        <end position="515"/>
    </location>
</feature>
<feature type="domain" description="UVR" evidence="8">
    <location>
        <begin position="222"/>
        <end position="257"/>
    </location>
</feature>
<dbReference type="Gene3D" id="1.10.150.20">
    <property type="entry name" value="5' to 3' exonuclease, C-terminal subdomain"/>
    <property type="match status" value="1"/>
</dbReference>
<evidence type="ECO:0000259" key="8">
    <source>
        <dbReference type="PROSITE" id="PS50151"/>
    </source>
</evidence>
<evidence type="ECO:0000256" key="7">
    <source>
        <dbReference type="HAMAP-Rule" id="MF_00203"/>
    </source>
</evidence>
<dbReference type="GO" id="GO:0009381">
    <property type="term" value="F:excinuclease ABC activity"/>
    <property type="evidence" value="ECO:0007669"/>
    <property type="project" value="UniProtKB-UniRule"/>
</dbReference>
<dbReference type="InterPro" id="IPR004791">
    <property type="entry name" value="UvrC"/>
</dbReference>
<dbReference type="Pfam" id="PF08459">
    <property type="entry name" value="UvrC_RNaseH_dom"/>
    <property type="match status" value="1"/>
</dbReference>
<gene>
    <name evidence="7 11" type="primary">uvrC</name>
    <name evidence="11" type="ORF">GCWU000342_01664</name>
</gene>
<dbReference type="Proteomes" id="UP000003494">
    <property type="component" value="Unassembled WGS sequence"/>
</dbReference>
<protein>
    <recommendedName>
        <fullName evidence="7">UvrABC system protein C</fullName>
        <shortName evidence="7">Protein UvrC</shortName>
    </recommendedName>
    <alternativeName>
        <fullName evidence="7">Excinuclease ABC subunit C</fullName>
    </alternativeName>
</protein>
<dbReference type="eggNOG" id="COG0322">
    <property type="taxonomic scope" value="Bacteria"/>
</dbReference>
<dbReference type="Gene3D" id="4.10.860.10">
    <property type="entry name" value="UVR domain"/>
    <property type="match status" value="1"/>
</dbReference>
<keyword evidence="6 7" id="KW-0742">SOS response</keyword>
<dbReference type="InterPro" id="IPR000305">
    <property type="entry name" value="GIY-YIG_endonuc"/>
</dbReference>
<keyword evidence="12" id="KW-1185">Reference proteome</keyword>
<dbReference type="GO" id="GO:0009380">
    <property type="term" value="C:excinuclease repair complex"/>
    <property type="evidence" value="ECO:0007669"/>
    <property type="project" value="InterPro"/>
</dbReference>
<evidence type="ECO:0000259" key="10">
    <source>
        <dbReference type="PROSITE" id="PS50165"/>
    </source>
</evidence>
<evidence type="ECO:0000256" key="1">
    <source>
        <dbReference type="ARBA" id="ARBA00022490"/>
    </source>
</evidence>
<dbReference type="HOGENOM" id="CLU_014841_3_2_9"/>
<dbReference type="Pfam" id="PF22920">
    <property type="entry name" value="UvrC_RNaseH"/>
    <property type="match status" value="1"/>
</dbReference>
<dbReference type="InterPro" id="IPR035901">
    <property type="entry name" value="GIY-YIG_endonuc_sf"/>
</dbReference>
<dbReference type="GO" id="GO:0005737">
    <property type="term" value="C:cytoplasm"/>
    <property type="evidence" value="ECO:0007669"/>
    <property type="project" value="UniProtKB-SubCell"/>
</dbReference>
<dbReference type="HAMAP" id="MF_00203">
    <property type="entry name" value="UvrC"/>
    <property type="match status" value="1"/>
</dbReference>
<keyword evidence="5 7" id="KW-0234">DNA repair</keyword>
<comment type="subcellular location">
    <subcellularLocation>
        <location evidence="7">Cytoplasm</location>
    </subcellularLocation>
</comment>
<comment type="caution">
    <text evidence="11">The sequence shown here is derived from an EMBL/GenBank/DDBJ whole genome shotgun (WGS) entry which is preliminary data.</text>
</comment>
<reference evidence="11" key="1">
    <citation type="submission" date="2009-04" db="EMBL/GenBank/DDBJ databases">
        <authorList>
            <person name="Weinstock G."/>
            <person name="Sodergren E."/>
            <person name="Clifton S."/>
            <person name="Fulton L."/>
            <person name="Fulton B."/>
            <person name="Courtney L."/>
            <person name="Fronick C."/>
            <person name="Harrison M."/>
            <person name="Strong C."/>
            <person name="Farmer C."/>
            <person name="Delahaunty K."/>
            <person name="Markovic C."/>
            <person name="Hall O."/>
            <person name="Minx P."/>
            <person name="Tomlinson C."/>
            <person name="Mitreva M."/>
            <person name="Nelson J."/>
            <person name="Hou S."/>
            <person name="Wollam A."/>
            <person name="Pepin K.H."/>
            <person name="Johnson M."/>
            <person name="Bhonagiri V."/>
            <person name="Nash W.E."/>
            <person name="Warren W."/>
            <person name="Chinwalla A."/>
            <person name="Mardis E.R."/>
            <person name="Wilson R.K."/>
        </authorList>
    </citation>
    <scope>NUCLEOTIDE SEQUENCE [LARGE SCALE GENOMIC DNA]</scope>
    <source>
        <strain evidence="11">DSM 14600</strain>
    </source>
</reference>
<dbReference type="PANTHER" id="PTHR30562:SF1">
    <property type="entry name" value="UVRABC SYSTEM PROTEIN C"/>
    <property type="match status" value="1"/>
</dbReference>
<dbReference type="InterPro" id="IPR050066">
    <property type="entry name" value="UvrABC_protein_C"/>
</dbReference>
<keyword evidence="2 7" id="KW-0227">DNA damage</keyword>
<organism evidence="11 12">
    <name type="scientific">Shuttleworthella satelles DSM 14600</name>
    <dbReference type="NCBI Taxonomy" id="626523"/>
    <lineage>
        <taxon>Bacteria</taxon>
        <taxon>Bacillati</taxon>
        <taxon>Bacillota</taxon>
        <taxon>Clostridia</taxon>
        <taxon>Lachnospirales</taxon>
        <taxon>Lachnospiraceae</taxon>
        <taxon>Shuttleworthella</taxon>
    </lineage>
</organism>
<keyword evidence="1 7" id="KW-0963">Cytoplasm</keyword>
<dbReference type="SUPFAM" id="SSF47781">
    <property type="entry name" value="RuvA domain 2-like"/>
    <property type="match status" value="1"/>
</dbReference>
<accession>C4GCH0</accession>